<protein>
    <submittedName>
        <fullName evidence="1">Uncharacterized protein</fullName>
    </submittedName>
</protein>
<organism evidence="1 2">
    <name type="scientific">Hymenobacter taeanensis</name>
    <dbReference type="NCBI Taxonomy" id="2735321"/>
    <lineage>
        <taxon>Bacteria</taxon>
        <taxon>Pseudomonadati</taxon>
        <taxon>Bacteroidota</taxon>
        <taxon>Cytophagia</taxon>
        <taxon>Cytophagales</taxon>
        <taxon>Hymenobacteraceae</taxon>
        <taxon>Hymenobacter</taxon>
    </lineage>
</organism>
<dbReference type="EMBL" id="CP053538">
    <property type="protein sequence ID" value="QJX46371.1"/>
    <property type="molecule type" value="Genomic_DNA"/>
</dbReference>
<sequence length="105" mass="11755">MSMFINHESVQGKFEVIDSFAIPRRKEFYLIGLITEGLIQEGWHAHIPLNGSLTLAVKIERVEYVLKAQQEYPVLVIAAQDEELDLLLSLSVGSEQVIISTEGAE</sequence>
<keyword evidence="2" id="KW-1185">Reference proteome</keyword>
<reference evidence="1 2" key="1">
    <citation type="submission" date="2020-05" db="EMBL/GenBank/DDBJ databases">
        <title>Complete genome sequence of Hymenobacter sp. TS19 in Coasted Sand Dune.</title>
        <authorList>
            <person name="Lee J.-H."/>
            <person name="Jung J.-H."/>
            <person name="Jeong S."/>
            <person name="Zhao L."/>
            <person name="Kim M.-K."/>
            <person name="Seo H.-S."/>
            <person name="Lim S."/>
        </authorList>
    </citation>
    <scope>NUCLEOTIDE SEQUENCE [LARGE SCALE GENOMIC DNA]</scope>
    <source>
        <strain evidence="1 2">TS19</strain>
    </source>
</reference>
<name>A0A6M6BD06_9BACT</name>
<accession>A0A6M6BD06</accession>
<evidence type="ECO:0000313" key="1">
    <source>
        <dbReference type="EMBL" id="QJX46371.1"/>
    </source>
</evidence>
<evidence type="ECO:0000313" key="2">
    <source>
        <dbReference type="Proteomes" id="UP000501623"/>
    </source>
</evidence>
<proteinExistence type="predicted"/>
<gene>
    <name evidence="1" type="ORF">HMJ29_05245</name>
</gene>
<dbReference type="AlphaFoldDB" id="A0A6M6BD06"/>
<dbReference type="Proteomes" id="UP000501623">
    <property type="component" value="Chromosome"/>
</dbReference>
<dbReference type="RefSeq" id="WP_171590481.1">
    <property type="nucleotide sequence ID" value="NZ_CP053538.1"/>
</dbReference>
<dbReference type="KEGG" id="hts:HMJ29_05245"/>